<dbReference type="GO" id="GO:0016787">
    <property type="term" value="F:hydrolase activity"/>
    <property type="evidence" value="ECO:0007669"/>
    <property type="project" value="UniProtKB-KW"/>
</dbReference>
<dbReference type="SUPFAM" id="SSF56784">
    <property type="entry name" value="HAD-like"/>
    <property type="match status" value="1"/>
</dbReference>
<dbReference type="Gene3D" id="1.10.260.80">
    <property type="match status" value="1"/>
</dbReference>
<evidence type="ECO:0000313" key="1">
    <source>
        <dbReference type="EMBL" id="MFC6668841.1"/>
    </source>
</evidence>
<reference evidence="2" key="1">
    <citation type="journal article" date="2019" name="Int. J. Syst. Evol. Microbiol.">
        <title>The Global Catalogue of Microorganisms (GCM) 10K type strain sequencing project: providing services to taxonomists for standard genome sequencing and annotation.</title>
        <authorList>
            <consortium name="The Broad Institute Genomics Platform"/>
            <consortium name="The Broad Institute Genome Sequencing Center for Infectious Disease"/>
            <person name="Wu L."/>
            <person name="Ma J."/>
        </authorList>
    </citation>
    <scope>NUCLEOTIDE SEQUENCE [LARGE SCALE GENOMIC DNA]</scope>
    <source>
        <strain evidence="2">NBRC 111756</strain>
    </source>
</reference>
<proteinExistence type="predicted"/>
<keyword evidence="1" id="KW-0378">Hydrolase</keyword>
<gene>
    <name evidence="1" type="ORF">ACFQDL_00960</name>
</gene>
<dbReference type="PANTHER" id="PTHR43885">
    <property type="entry name" value="HALOACID DEHALOGENASE-LIKE HYDROLASE"/>
    <property type="match status" value="1"/>
</dbReference>
<dbReference type="InterPro" id="IPR041492">
    <property type="entry name" value="HAD_2"/>
</dbReference>
<dbReference type="Pfam" id="PF13419">
    <property type="entry name" value="HAD_2"/>
    <property type="match status" value="1"/>
</dbReference>
<protein>
    <submittedName>
        <fullName evidence="1">HAD family hydrolase</fullName>
        <ecNumber evidence="1">3.-.-.-</ecNumber>
    </submittedName>
</protein>
<name>A0ABW1ZSX3_9GAMM</name>
<dbReference type="NCBIfam" id="TIGR01509">
    <property type="entry name" value="HAD-SF-IA-v3"/>
    <property type="match status" value="1"/>
</dbReference>
<dbReference type="SFLD" id="SFLDS00003">
    <property type="entry name" value="Haloacid_Dehalogenase"/>
    <property type="match status" value="1"/>
</dbReference>
<organism evidence="1 2">
    <name type="scientific">Marinobacterium aestuariivivens</name>
    <dbReference type="NCBI Taxonomy" id="1698799"/>
    <lineage>
        <taxon>Bacteria</taxon>
        <taxon>Pseudomonadati</taxon>
        <taxon>Pseudomonadota</taxon>
        <taxon>Gammaproteobacteria</taxon>
        <taxon>Oceanospirillales</taxon>
        <taxon>Oceanospirillaceae</taxon>
        <taxon>Marinobacterium</taxon>
    </lineage>
</organism>
<dbReference type="InterPro" id="IPR036412">
    <property type="entry name" value="HAD-like_sf"/>
</dbReference>
<accession>A0ABW1ZSX3</accession>
<dbReference type="SFLD" id="SFLDG01129">
    <property type="entry name" value="C1.5:_HAD__Beta-PGM__Phosphata"/>
    <property type="match status" value="1"/>
</dbReference>
<dbReference type="Gene3D" id="3.40.50.1000">
    <property type="entry name" value="HAD superfamily/HAD-like"/>
    <property type="match status" value="1"/>
</dbReference>
<dbReference type="PANTHER" id="PTHR43885:SF1">
    <property type="entry name" value="SUPERFAMILY HYDROLASE, PUTATIVE (AFU_ORTHOLOGUE AFUA_4G13290)-RELATED"/>
    <property type="match status" value="1"/>
</dbReference>
<comment type="caution">
    <text evidence="1">The sequence shown here is derived from an EMBL/GenBank/DDBJ whole genome shotgun (WGS) entry which is preliminary data.</text>
</comment>
<keyword evidence="2" id="KW-1185">Reference proteome</keyword>
<dbReference type="InterPro" id="IPR006439">
    <property type="entry name" value="HAD-SF_hydro_IA"/>
</dbReference>
<dbReference type="Proteomes" id="UP001596422">
    <property type="component" value="Unassembled WGS sequence"/>
</dbReference>
<dbReference type="EMBL" id="JBHSWE010000001">
    <property type="protein sequence ID" value="MFC6668841.1"/>
    <property type="molecule type" value="Genomic_DNA"/>
</dbReference>
<dbReference type="RefSeq" id="WP_379907401.1">
    <property type="nucleotide sequence ID" value="NZ_JBHSWE010000001.1"/>
</dbReference>
<sequence length="186" mass="20930">MANTDINWLRECRHWIFDLDGTLTLPVHDFNHIRCELGIPQAADILDWLAALPEPERSERVRRLDELEHHYARQAQPAEGLHPLLESLAQRRCRLGILTRNSRELALLSLAAIGVAHHFEPPFVLGRDEARPKPDPGGLRHLLACWNASPAQALMVGDFRYDLEAGRGAGMQTVHVVPRQAPSGRN</sequence>
<dbReference type="EC" id="3.-.-.-" evidence="1"/>
<evidence type="ECO:0000313" key="2">
    <source>
        <dbReference type="Proteomes" id="UP001596422"/>
    </source>
</evidence>
<dbReference type="InterPro" id="IPR023214">
    <property type="entry name" value="HAD_sf"/>
</dbReference>